<sequence length="92" mass="10292">MGMVGGGGGALAPLLPPPHPGRMRRWARNTSWSVENVESDRRWKSAIDRRVEMVFTSVLPLQCHANEVRKGQSEWAQLLAGVDDRDIFYEGS</sequence>
<reference evidence="2" key="1">
    <citation type="submission" date="2020-07" db="EMBL/GenBank/DDBJ databases">
        <title>Multicomponent nature underlies the extraordinary mechanical properties of spider dragline silk.</title>
        <authorList>
            <person name="Kono N."/>
            <person name="Nakamura H."/>
            <person name="Mori M."/>
            <person name="Yoshida Y."/>
            <person name="Ohtoshi R."/>
            <person name="Malay A.D."/>
            <person name="Moran D.A.P."/>
            <person name="Tomita M."/>
            <person name="Numata K."/>
            <person name="Arakawa K."/>
        </authorList>
    </citation>
    <scope>NUCLEOTIDE SEQUENCE</scope>
</reference>
<evidence type="ECO:0000313" key="2">
    <source>
        <dbReference type="EMBL" id="GFQ88685.1"/>
    </source>
</evidence>
<dbReference type="Proteomes" id="UP000887116">
    <property type="component" value="Unassembled WGS sequence"/>
</dbReference>
<dbReference type="EMBL" id="BMAO01003561">
    <property type="protein sequence ID" value="GFQ88685.1"/>
    <property type="molecule type" value="Genomic_DNA"/>
</dbReference>
<feature type="region of interest" description="Disordered" evidence="1">
    <location>
        <begin position="1"/>
        <end position="22"/>
    </location>
</feature>
<gene>
    <name evidence="2" type="ORF">TNCT_364091</name>
</gene>
<organism evidence="2 3">
    <name type="scientific">Trichonephila clavata</name>
    <name type="common">Joro spider</name>
    <name type="synonym">Nephila clavata</name>
    <dbReference type="NCBI Taxonomy" id="2740835"/>
    <lineage>
        <taxon>Eukaryota</taxon>
        <taxon>Metazoa</taxon>
        <taxon>Ecdysozoa</taxon>
        <taxon>Arthropoda</taxon>
        <taxon>Chelicerata</taxon>
        <taxon>Arachnida</taxon>
        <taxon>Araneae</taxon>
        <taxon>Araneomorphae</taxon>
        <taxon>Entelegynae</taxon>
        <taxon>Araneoidea</taxon>
        <taxon>Nephilidae</taxon>
        <taxon>Trichonephila</taxon>
    </lineage>
</organism>
<evidence type="ECO:0000313" key="3">
    <source>
        <dbReference type="Proteomes" id="UP000887116"/>
    </source>
</evidence>
<name>A0A8X6KW24_TRICU</name>
<protein>
    <submittedName>
        <fullName evidence="2">Uncharacterized protein</fullName>
    </submittedName>
</protein>
<keyword evidence="3" id="KW-1185">Reference proteome</keyword>
<dbReference type="OrthoDB" id="6423603at2759"/>
<proteinExistence type="predicted"/>
<evidence type="ECO:0000256" key="1">
    <source>
        <dbReference type="SAM" id="MobiDB-lite"/>
    </source>
</evidence>
<dbReference type="AlphaFoldDB" id="A0A8X6KW24"/>
<feature type="compositionally biased region" description="Gly residues" evidence="1">
    <location>
        <begin position="1"/>
        <end position="10"/>
    </location>
</feature>
<comment type="caution">
    <text evidence="2">The sequence shown here is derived from an EMBL/GenBank/DDBJ whole genome shotgun (WGS) entry which is preliminary data.</text>
</comment>
<accession>A0A8X6KW24</accession>